<dbReference type="Proteomes" id="UP001311232">
    <property type="component" value="Unassembled WGS sequence"/>
</dbReference>
<sequence length="60" mass="6692">MVSYAISPTFVSHLSNTGCLITFLNALHKRLMPPEERGLSRPGMPLFVIIWDNVASHHST</sequence>
<dbReference type="AlphaFoldDB" id="A0AAV9R3H6"/>
<accession>A0AAV9R3H6</accession>
<comment type="caution">
    <text evidence="1">The sequence shown here is derived from an EMBL/GenBank/DDBJ whole genome shotgun (WGS) entry which is preliminary data.</text>
</comment>
<keyword evidence="2" id="KW-1185">Reference proteome</keyword>
<evidence type="ECO:0000313" key="1">
    <source>
        <dbReference type="EMBL" id="KAK5604259.1"/>
    </source>
</evidence>
<proteinExistence type="predicted"/>
<dbReference type="EMBL" id="JAHHUM010002358">
    <property type="protein sequence ID" value="KAK5604259.1"/>
    <property type="molecule type" value="Genomic_DNA"/>
</dbReference>
<feature type="non-terminal residue" evidence="1">
    <location>
        <position position="60"/>
    </location>
</feature>
<gene>
    <name evidence="1" type="ORF">CRENBAI_020338</name>
</gene>
<evidence type="ECO:0000313" key="2">
    <source>
        <dbReference type="Proteomes" id="UP001311232"/>
    </source>
</evidence>
<evidence type="ECO:0008006" key="3">
    <source>
        <dbReference type="Google" id="ProtNLM"/>
    </source>
</evidence>
<name>A0AAV9R3H6_9TELE</name>
<reference evidence="1 2" key="1">
    <citation type="submission" date="2021-06" db="EMBL/GenBank/DDBJ databases">
        <authorList>
            <person name="Palmer J.M."/>
        </authorList>
    </citation>
    <scope>NUCLEOTIDE SEQUENCE [LARGE SCALE GENOMIC DNA]</scope>
    <source>
        <strain evidence="1 2">MEX-2019</strain>
        <tissue evidence="1">Muscle</tissue>
    </source>
</reference>
<organism evidence="1 2">
    <name type="scientific">Crenichthys baileyi</name>
    <name type="common">White River springfish</name>
    <dbReference type="NCBI Taxonomy" id="28760"/>
    <lineage>
        <taxon>Eukaryota</taxon>
        <taxon>Metazoa</taxon>
        <taxon>Chordata</taxon>
        <taxon>Craniata</taxon>
        <taxon>Vertebrata</taxon>
        <taxon>Euteleostomi</taxon>
        <taxon>Actinopterygii</taxon>
        <taxon>Neopterygii</taxon>
        <taxon>Teleostei</taxon>
        <taxon>Neoteleostei</taxon>
        <taxon>Acanthomorphata</taxon>
        <taxon>Ovalentaria</taxon>
        <taxon>Atherinomorphae</taxon>
        <taxon>Cyprinodontiformes</taxon>
        <taxon>Goodeidae</taxon>
        <taxon>Crenichthys</taxon>
    </lineage>
</organism>
<protein>
    <recommendedName>
        <fullName evidence="3">Tc1-like transposase DDE domain-containing protein</fullName>
    </recommendedName>
</protein>